<reference evidence="3 4" key="1">
    <citation type="submission" date="2021-07" db="EMBL/GenBank/DDBJ databases">
        <title>The Aristolochia fimbriata genome: insights into angiosperm evolution, floral development and chemical biosynthesis.</title>
        <authorList>
            <person name="Jiao Y."/>
        </authorList>
    </citation>
    <scope>NUCLEOTIDE SEQUENCE [LARGE SCALE GENOMIC DNA]</scope>
    <source>
        <strain evidence="3">IBCAS-2021</strain>
        <tissue evidence="3">Leaf</tissue>
    </source>
</reference>
<name>A0AAV7EJT1_ARIFI</name>
<proteinExistence type="predicted"/>
<evidence type="ECO:0000256" key="1">
    <source>
        <dbReference type="SAM" id="MobiDB-lite"/>
    </source>
</evidence>
<dbReference type="EMBL" id="JAINDJ010000005">
    <property type="protein sequence ID" value="KAG9448136.1"/>
    <property type="molecule type" value="Genomic_DNA"/>
</dbReference>
<sequence>MGWRRERGLILVLLLLLLPTPLPPVEPLPLGQWSSIFSLSHALFSRVANARAGRGDDAGAERARKIAIKLNWGFSFWGWIFSLARDYRKNYWFRTPELVRRSENSFAALSDLNKALDELRRITSKPEKAKWVAGNYHRIFGLSKNLIHELLREFAKAGALREMMLALKKELEEGDLLRDCLELGANDLMDFLGIAERLFPFGGDGSQRSSDRRPNDDDDDDEEEEL</sequence>
<feature type="chain" id="PRO_5043473675" evidence="2">
    <location>
        <begin position="28"/>
        <end position="226"/>
    </location>
</feature>
<accession>A0AAV7EJT1</accession>
<keyword evidence="4" id="KW-1185">Reference proteome</keyword>
<comment type="caution">
    <text evidence="3">The sequence shown here is derived from an EMBL/GenBank/DDBJ whole genome shotgun (WGS) entry which is preliminary data.</text>
</comment>
<dbReference type="Proteomes" id="UP000825729">
    <property type="component" value="Unassembled WGS sequence"/>
</dbReference>
<dbReference type="PANTHER" id="PTHR36806">
    <property type="entry name" value="ADENINE PHOSPHORIBOSYLTRANSFERASE"/>
    <property type="match status" value="1"/>
</dbReference>
<gene>
    <name evidence="3" type="ORF">H6P81_014264</name>
</gene>
<feature type="region of interest" description="Disordered" evidence="1">
    <location>
        <begin position="202"/>
        <end position="226"/>
    </location>
</feature>
<feature type="compositionally biased region" description="Acidic residues" evidence="1">
    <location>
        <begin position="216"/>
        <end position="226"/>
    </location>
</feature>
<feature type="signal peptide" evidence="2">
    <location>
        <begin position="1"/>
        <end position="27"/>
    </location>
</feature>
<protein>
    <submittedName>
        <fullName evidence="3">Uncharacterized protein</fullName>
    </submittedName>
</protein>
<evidence type="ECO:0000313" key="3">
    <source>
        <dbReference type="EMBL" id="KAG9448136.1"/>
    </source>
</evidence>
<keyword evidence="2" id="KW-0732">Signal</keyword>
<organism evidence="3 4">
    <name type="scientific">Aristolochia fimbriata</name>
    <name type="common">White veined hardy Dutchman's pipe vine</name>
    <dbReference type="NCBI Taxonomy" id="158543"/>
    <lineage>
        <taxon>Eukaryota</taxon>
        <taxon>Viridiplantae</taxon>
        <taxon>Streptophyta</taxon>
        <taxon>Embryophyta</taxon>
        <taxon>Tracheophyta</taxon>
        <taxon>Spermatophyta</taxon>
        <taxon>Magnoliopsida</taxon>
        <taxon>Magnoliidae</taxon>
        <taxon>Piperales</taxon>
        <taxon>Aristolochiaceae</taxon>
        <taxon>Aristolochia</taxon>
    </lineage>
</organism>
<evidence type="ECO:0000256" key="2">
    <source>
        <dbReference type="SAM" id="SignalP"/>
    </source>
</evidence>
<evidence type="ECO:0000313" key="4">
    <source>
        <dbReference type="Proteomes" id="UP000825729"/>
    </source>
</evidence>
<dbReference type="AlphaFoldDB" id="A0AAV7EJT1"/>